<comment type="caution">
    <text evidence="1">The sequence shown here is derived from an EMBL/GenBank/DDBJ whole genome shotgun (WGS) entry which is preliminary data.</text>
</comment>
<name>A0AAD2K3Y5_9AGAR</name>
<evidence type="ECO:0000313" key="1">
    <source>
        <dbReference type="EMBL" id="CAK5277599.1"/>
    </source>
</evidence>
<gene>
    <name evidence="1" type="ORF">MYCIT1_LOCUS26608</name>
</gene>
<evidence type="ECO:0000313" key="2">
    <source>
        <dbReference type="Proteomes" id="UP001295794"/>
    </source>
</evidence>
<dbReference type="EMBL" id="CAVNYO010000419">
    <property type="protein sequence ID" value="CAK5277599.1"/>
    <property type="molecule type" value="Genomic_DNA"/>
</dbReference>
<organism evidence="1 2">
    <name type="scientific">Mycena citricolor</name>
    <dbReference type="NCBI Taxonomy" id="2018698"/>
    <lineage>
        <taxon>Eukaryota</taxon>
        <taxon>Fungi</taxon>
        <taxon>Dikarya</taxon>
        <taxon>Basidiomycota</taxon>
        <taxon>Agaricomycotina</taxon>
        <taxon>Agaricomycetes</taxon>
        <taxon>Agaricomycetidae</taxon>
        <taxon>Agaricales</taxon>
        <taxon>Marasmiineae</taxon>
        <taxon>Mycenaceae</taxon>
        <taxon>Mycena</taxon>
    </lineage>
</organism>
<reference evidence="1" key="1">
    <citation type="submission" date="2023-11" db="EMBL/GenBank/DDBJ databases">
        <authorList>
            <person name="De Vega J J."/>
            <person name="De Vega J J."/>
        </authorList>
    </citation>
    <scope>NUCLEOTIDE SEQUENCE</scope>
</reference>
<dbReference type="Proteomes" id="UP001295794">
    <property type="component" value="Unassembled WGS sequence"/>
</dbReference>
<dbReference type="AlphaFoldDB" id="A0AAD2K3Y5"/>
<proteinExistence type="predicted"/>
<protein>
    <submittedName>
        <fullName evidence="1">Uncharacterized protein</fullName>
    </submittedName>
</protein>
<sequence>MSCHSDTVATSLVDFWQWHGTTQPPDPGISVLVSLSFRHRIYDCSWPRITLRVRCTYSRVIQCSSAKVHWVCSIKKDKEKIGPSSDDASCSGVAELAIRIS</sequence>
<accession>A0AAD2K3Y5</accession>
<keyword evidence="2" id="KW-1185">Reference proteome</keyword>